<protein>
    <submittedName>
        <fullName evidence="2">Exonuclease III</fullName>
    </submittedName>
</protein>
<evidence type="ECO:0000313" key="3">
    <source>
        <dbReference type="Proteomes" id="UP000248132"/>
    </source>
</evidence>
<name>A0A318XIC6_9FIRM</name>
<dbReference type="GO" id="GO:0004527">
    <property type="term" value="F:exonuclease activity"/>
    <property type="evidence" value="ECO:0007669"/>
    <property type="project" value="UniProtKB-KW"/>
</dbReference>
<gene>
    <name evidence="2" type="ORF">LY28_02810</name>
</gene>
<dbReference type="InterPro" id="IPR005135">
    <property type="entry name" value="Endo/exonuclease/phosphatase"/>
</dbReference>
<evidence type="ECO:0000313" key="2">
    <source>
        <dbReference type="EMBL" id="PYG86784.1"/>
    </source>
</evidence>
<organism evidence="2 3">
    <name type="scientific">Ruminiclostridium sufflavum DSM 19573</name>
    <dbReference type="NCBI Taxonomy" id="1121337"/>
    <lineage>
        <taxon>Bacteria</taxon>
        <taxon>Bacillati</taxon>
        <taxon>Bacillota</taxon>
        <taxon>Clostridia</taxon>
        <taxon>Eubacteriales</taxon>
        <taxon>Oscillospiraceae</taxon>
        <taxon>Ruminiclostridium</taxon>
    </lineage>
</organism>
<keyword evidence="2" id="KW-0269">Exonuclease</keyword>
<keyword evidence="3" id="KW-1185">Reference proteome</keyword>
<dbReference type="OrthoDB" id="1823084at2"/>
<dbReference type="SUPFAM" id="SSF56219">
    <property type="entry name" value="DNase I-like"/>
    <property type="match status" value="1"/>
</dbReference>
<feature type="domain" description="Endonuclease/exonuclease/phosphatase" evidence="1">
    <location>
        <begin position="4"/>
        <end position="164"/>
    </location>
</feature>
<evidence type="ECO:0000259" key="1">
    <source>
        <dbReference type="Pfam" id="PF03372"/>
    </source>
</evidence>
<keyword evidence="2" id="KW-0378">Hydrolase</keyword>
<dbReference type="Gene3D" id="3.60.10.10">
    <property type="entry name" value="Endonuclease/exonuclease/phosphatase"/>
    <property type="match status" value="1"/>
</dbReference>
<proteinExistence type="predicted"/>
<dbReference type="Pfam" id="PF03372">
    <property type="entry name" value="Exo_endo_phos"/>
    <property type="match status" value="1"/>
</dbReference>
<comment type="caution">
    <text evidence="2">The sequence shown here is derived from an EMBL/GenBank/DDBJ whole genome shotgun (WGS) entry which is preliminary data.</text>
</comment>
<sequence>MKILSLNINNFGVYEAPNRYKAEGILHYISDKSLDIVILQEFRKSDVGNLFLEELDKRGWVVKYPKHPFKKDTCEKDYKVQSHVIALISKELKDYEIVNPIINSKSQMWPRWIGIDISNLQIVGVHIPSWNQRPTDSEYYWEDMLSYFDSTIANKVIIIGDMNVYEKGTNSKKKFYELIDKGLEDLWRKSVINNKAFIINEDSIERKCDDKDKLTYKNITRIDYALGVSDITISKMIIDDSTLKFTDHSALLLYIDNK</sequence>
<dbReference type="EMBL" id="QKMR01000017">
    <property type="protein sequence ID" value="PYG86784.1"/>
    <property type="molecule type" value="Genomic_DNA"/>
</dbReference>
<reference evidence="2 3" key="1">
    <citation type="submission" date="2018-06" db="EMBL/GenBank/DDBJ databases">
        <title>Genomic Encyclopedia of Type Strains, Phase I: the one thousand microbial genomes (KMG-I) project.</title>
        <authorList>
            <person name="Kyrpides N."/>
        </authorList>
    </citation>
    <scope>NUCLEOTIDE SEQUENCE [LARGE SCALE GENOMIC DNA]</scope>
    <source>
        <strain evidence="2 3">DSM 19573</strain>
    </source>
</reference>
<dbReference type="AlphaFoldDB" id="A0A318XIC6"/>
<accession>A0A318XIC6</accession>
<dbReference type="RefSeq" id="WP_110462805.1">
    <property type="nucleotide sequence ID" value="NZ_QKMR01000017.1"/>
</dbReference>
<keyword evidence="2" id="KW-0540">Nuclease</keyword>
<dbReference type="Proteomes" id="UP000248132">
    <property type="component" value="Unassembled WGS sequence"/>
</dbReference>
<dbReference type="InterPro" id="IPR036691">
    <property type="entry name" value="Endo/exonu/phosph_ase_sf"/>
</dbReference>